<organism evidence="2 3">
    <name type="scientific">Eiseniibacteriota bacterium</name>
    <dbReference type="NCBI Taxonomy" id="2212470"/>
    <lineage>
        <taxon>Bacteria</taxon>
        <taxon>Candidatus Eiseniibacteriota</taxon>
    </lineage>
</organism>
<dbReference type="Gene3D" id="1.20.5.340">
    <property type="match status" value="1"/>
</dbReference>
<comment type="caution">
    <text evidence="2">The sequence shown here is derived from an EMBL/GenBank/DDBJ whole genome shotgun (WGS) entry which is preliminary data.</text>
</comment>
<evidence type="ECO:0000313" key="3">
    <source>
        <dbReference type="Proteomes" id="UP000319771"/>
    </source>
</evidence>
<keyword evidence="1" id="KW-0175">Coiled coil</keyword>
<protein>
    <submittedName>
        <fullName evidence="2">Uncharacterized protein</fullName>
    </submittedName>
</protein>
<dbReference type="EMBL" id="VBPB01000178">
    <property type="protein sequence ID" value="TMQ71219.1"/>
    <property type="molecule type" value="Genomic_DNA"/>
</dbReference>
<gene>
    <name evidence="2" type="ORF">E6K81_10620</name>
</gene>
<evidence type="ECO:0000313" key="2">
    <source>
        <dbReference type="EMBL" id="TMQ71219.1"/>
    </source>
</evidence>
<dbReference type="Proteomes" id="UP000319771">
    <property type="component" value="Unassembled WGS sequence"/>
</dbReference>
<reference evidence="2 3" key="1">
    <citation type="journal article" date="2019" name="Nat. Microbiol.">
        <title>Mediterranean grassland soil C-N compound turnover is dependent on rainfall and depth, and is mediated by genomically divergent microorganisms.</title>
        <authorList>
            <person name="Diamond S."/>
            <person name="Andeer P.F."/>
            <person name="Li Z."/>
            <person name="Crits-Christoph A."/>
            <person name="Burstein D."/>
            <person name="Anantharaman K."/>
            <person name="Lane K.R."/>
            <person name="Thomas B.C."/>
            <person name="Pan C."/>
            <person name="Northen T.R."/>
            <person name="Banfield J.F."/>
        </authorList>
    </citation>
    <scope>NUCLEOTIDE SEQUENCE [LARGE SCALE GENOMIC DNA]</scope>
    <source>
        <strain evidence="2">WS_11</strain>
    </source>
</reference>
<sequence length="291" mass="31759">MRKPTQIVLAVLIVLFAGSTAVLYSKYRQSSAEVVQSRTAEAEARTSYGRTLDQIAEIQDSLNAISFDSGATQLLAQDLRSEQKLTEPQGKEALDRIAVLRSSILRSKDMIRRLETSSKKNGMKVAGLEKMVANLKQTVAEKEGLVAELSTRVDSLQTQVTGLTASVQETQEQVRTRDVTIEEKRKELATVYYIVGKKKDLKAAGAVVATGGVLGLGKSLLPAPNINESVLTALDTDQESVIRTPAAKVRVLSAQPASSYELRLGEDGHMEIHILNPSEFRKVRQLVVLEA</sequence>
<name>A0A538U698_UNCEI</name>
<dbReference type="AlphaFoldDB" id="A0A538U698"/>
<evidence type="ECO:0000256" key="1">
    <source>
        <dbReference type="SAM" id="Coils"/>
    </source>
</evidence>
<accession>A0A538U698</accession>
<feature type="coiled-coil region" evidence="1">
    <location>
        <begin position="125"/>
        <end position="173"/>
    </location>
</feature>
<proteinExistence type="predicted"/>